<accession>A0A3G3M7E0</accession>
<dbReference type="RefSeq" id="YP_009816099.1">
    <property type="nucleotide sequence ID" value="NC_048102.1"/>
</dbReference>
<organism evidence="1 2">
    <name type="scientific">Synechococcus phage S-P4</name>
    <dbReference type="NCBI Taxonomy" id="2484640"/>
    <lineage>
        <taxon>Viruses</taxon>
        <taxon>Duplodnaviria</taxon>
        <taxon>Heunggongvirae</taxon>
        <taxon>Uroviricota</taxon>
        <taxon>Caudoviricetes</taxon>
        <taxon>Pantevenvirales</taxon>
        <taxon>Kyanoviridae</taxon>
        <taxon>Leucotheavirus</taxon>
        <taxon>Leucotheavirus sp4</taxon>
    </lineage>
</organism>
<reference evidence="1 2" key="1">
    <citation type="submission" date="2018-09" db="EMBL/GenBank/DDBJ databases">
        <authorList>
            <person name="You S."/>
        </authorList>
    </citation>
    <scope>NUCLEOTIDE SEQUENCE [LARGE SCALE GENOMIC DNA]</scope>
</reference>
<dbReference type="Proteomes" id="UP000281181">
    <property type="component" value="Segment"/>
</dbReference>
<protein>
    <submittedName>
        <fullName evidence="1">Uncharacterized protein</fullName>
    </submittedName>
</protein>
<keyword evidence="2" id="KW-1185">Reference proteome</keyword>
<evidence type="ECO:0000313" key="2">
    <source>
        <dbReference type="Proteomes" id="UP000281181"/>
    </source>
</evidence>
<dbReference type="EMBL" id="MH920639">
    <property type="protein sequence ID" value="AYR01914.1"/>
    <property type="molecule type" value="Genomic_DNA"/>
</dbReference>
<evidence type="ECO:0000313" key="1">
    <source>
        <dbReference type="EMBL" id="AYR01914.1"/>
    </source>
</evidence>
<dbReference type="GeneID" id="55007333"/>
<dbReference type="KEGG" id="vg:55007333"/>
<proteinExistence type="predicted"/>
<name>A0A3G3M7E0_9CAUD</name>
<sequence length="74" mass="8922">MYSIWIHTVAFFQVVVMNCIQPVNWQYCYRVDQWLIPDLIEGIMIYTGDKVPYQTEKDYLNSIKDSRKDDTERP</sequence>